<dbReference type="EMBL" id="BARV01021006">
    <property type="protein sequence ID" value="GAI19304.1"/>
    <property type="molecule type" value="Genomic_DNA"/>
</dbReference>
<comment type="caution">
    <text evidence="1">The sequence shown here is derived from an EMBL/GenBank/DDBJ whole genome shotgun (WGS) entry which is preliminary data.</text>
</comment>
<protein>
    <submittedName>
        <fullName evidence="1">Uncharacterized protein</fullName>
    </submittedName>
</protein>
<organism evidence="1">
    <name type="scientific">marine sediment metagenome</name>
    <dbReference type="NCBI Taxonomy" id="412755"/>
    <lineage>
        <taxon>unclassified sequences</taxon>
        <taxon>metagenomes</taxon>
        <taxon>ecological metagenomes</taxon>
    </lineage>
</organism>
<name>X1NKU2_9ZZZZ</name>
<reference evidence="1" key="1">
    <citation type="journal article" date="2014" name="Front. Microbiol.">
        <title>High frequency of phylogenetically diverse reductive dehalogenase-homologous genes in deep subseafloor sedimentary metagenomes.</title>
        <authorList>
            <person name="Kawai M."/>
            <person name="Futagami T."/>
            <person name="Toyoda A."/>
            <person name="Takaki Y."/>
            <person name="Nishi S."/>
            <person name="Hori S."/>
            <person name="Arai W."/>
            <person name="Tsubouchi T."/>
            <person name="Morono Y."/>
            <person name="Uchiyama I."/>
            <person name="Ito T."/>
            <person name="Fujiyama A."/>
            <person name="Inagaki F."/>
            <person name="Takami H."/>
        </authorList>
    </citation>
    <scope>NUCLEOTIDE SEQUENCE</scope>
    <source>
        <strain evidence="1">Expedition CK06-06</strain>
    </source>
</reference>
<sequence length="223" mass="23617">MTHPTKVELDRVINHILGERMPNRPKQGIELVSQVQNYRCGARMQLGAKVYHYGMANGILGPQMGAKVQYEQEVSQQIIGANAAAGVSLITITLANTDGPTFDGLMPANYLEGGTVYVFGALGDFNRGILSNTAVLVNAGTATFNVVLDAPTPVAITVADIAEAMASVYRSMVPFGDCHIGQTWMTVAGIPTMATVAGDWSWVQTWGPCFVAPAAEVGDAAED</sequence>
<evidence type="ECO:0000313" key="1">
    <source>
        <dbReference type="EMBL" id="GAI19304.1"/>
    </source>
</evidence>
<accession>X1NKU2</accession>
<proteinExistence type="predicted"/>
<feature type="non-terminal residue" evidence="1">
    <location>
        <position position="223"/>
    </location>
</feature>
<dbReference type="AlphaFoldDB" id="X1NKU2"/>
<gene>
    <name evidence="1" type="ORF">S06H3_34907</name>
</gene>